<evidence type="ECO:0000256" key="2">
    <source>
        <dbReference type="SAM" id="MobiDB-lite"/>
    </source>
</evidence>
<feature type="compositionally biased region" description="Basic residues" evidence="2">
    <location>
        <begin position="171"/>
        <end position="181"/>
    </location>
</feature>
<accession>A0A2G5B6M0</accession>
<dbReference type="InterPro" id="IPR004088">
    <property type="entry name" value="KH_dom_type_1"/>
</dbReference>
<organism evidence="4 5">
    <name type="scientific">Coemansia reversa (strain ATCC 12441 / NRRL 1564)</name>
    <dbReference type="NCBI Taxonomy" id="763665"/>
    <lineage>
        <taxon>Eukaryota</taxon>
        <taxon>Fungi</taxon>
        <taxon>Fungi incertae sedis</taxon>
        <taxon>Zoopagomycota</taxon>
        <taxon>Kickxellomycotina</taxon>
        <taxon>Kickxellomycetes</taxon>
        <taxon>Kickxellales</taxon>
        <taxon>Kickxellaceae</taxon>
        <taxon>Coemansia</taxon>
    </lineage>
</organism>
<dbReference type="InterPro" id="IPR036612">
    <property type="entry name" value="KH_dom_type_1_sf"/>
</dbReference>
<feature type="compositionally biased region" description="Basic and acidic residues" evidence="2">
    <location>
        <begin position="115"/>
        <end position="124"/>
    </location>
</feature>
<gene>
    <name evidence="4" type="ORF">COEREDRAFT_93763</name>
</gene>
<dbReference type="SUPFAM" id="SSF54791">
    <property type="entry name" value="Eukaryotic type KH-domain (KH-domain type I)"/>
    <property type="match status" value="2"/>
</dbReference>
<feature type="compositionally biased region" description="Basic and acidic residues" evidence="2">
    <location>
        <begin position="410"/>
        <end position="419"/>
    </location>
</feature>
<feature type="domain" description="K Homology" evidence="3">
    <location>
        <begin position="296"/>
        <end position="356"/>
    </location>
</feature>
<feature type="region of interest" description="Disordered" evidence="2">
    <location>
        <begin position="1"/>
        <end position="196"/>
    </location>
</feature>
<dbReference type="OrthoDB" id="441329at2759"/>
<evidence type="ECO:0000256" key="1">
    <source>
        <dbReference type="PROSITE-ProRule" id="PRU00117"/>
    </source>
</evidence>
<dbReference type="AlphaFoldDB" id="A0A2G5B6M0"/>
<feature type="compositionally biased region" description="Basic residues" evidence="2">
    <location>
        <begin position="496"/>
        <end position="535"/>
    </location>
</feature>
<sequence length="697" mass="78195">MNEGPKRFSLSDYQSKRGQAKPAEATGNSEQKSELEELHMLLGTGAVAGSASSGSSSGLPIVLRTPGASPDHNARAASDDDENEDGEDVDVGSRDSKTEHGGRSSSRRRRRRQSDRRGSKDDKSSRHRHSHHHRRHKRSSSPRSRSASRTRRRSRAGSASCSRSRSSSRSGSRRRRNRNLHRSPSQLSYRSPSPGDKISMRCVFPYEDGGIIIGLRGAHLTKLRQSVKTVDWRISNETNDRQDRILIVKGTVRRIAEAFCVLAEHFISQGMHVDYPPQTRGRGTKEVDTSKPFIPIRLLIPHKTCGAIIGQKSETLINTRVKCEARRVYVYRERISDSRERVVEIVGTPNSIAKVIVVLGDQIARTLNSDQMESDPYIPERDGLRKFLSKQGVPRARVSLESMKSAGSENGHKSSDLPHKSRSSRRSYSISSSVSRSRSPSSERSKSRSRSCQRGHGREHDRDHNRNKDYNRRHHRRRRRHRHSRSRSTSQSRSRSPSRSRKRKHGGSRRRSRDKSRSGKRTSRRHRNHRGKSRSGSRDSSISHTHSRSRSRSRSASASASRRRSLSKSARSSRRRKRSHKGTKHGESRRHVSHTGRPAVRSDDSGVEDTVARDGGGVQDLNEDQLMDSTHAVNGDVGEYGTQMSMLNTMMANSGDSHSYLHWNKPSTFDGNRGNAATDDGSLGKAPFLDSAASNPY</sequence>
<keyword evidence="1" id="KW-0694">RNA-binding</keyword>
<feature type="region of interest" description="Disordered" evidence="2">
    <location>
        <begin position="402"/>
        <end position="622"/>
    </location>
</feature>
<dbReference type="Proteomes" id="UP000242474">
    <property type="component" value="Unassembled WGS sequence"/>
</dbReference>
<dbReference type="Gene3D" id="3.30.310.210">
    <property type="match status" value="1"/>
</dbReference>
<dbReference type="GO" id="GO:0003723">
    <property type="term" value="F:RNA binding"/>
    <property type="evidence" value="ECO:0007669"/>
    <property type="project" value="UniProtKB-UniRule"/>
</dbReference>
<feature type="compositionally biased region" description="Basic and acidic residues" evidence="2">
    <location>
        <begin position="456"/>
        <end position="470"/>
    </location>
</feature>
<feature type="compositionally biased region" description="Basic residues" evidence="2">
    <location>
        <begin position="471"/>
        <end position="486"/>
    </location>
</feature>
<feature type="compositionally biased region" description="Basic residues" evidence="2">
    <location>
        <begin position="561"/>
        <end position="583"/>
    </location>
</feature>
<feature type="compositionally biased region" description="Basic residues" evidence="2">
    <location>
        <begin position="125"/>
        <end position="155"/>
    </location>
</feature>
<dbReference type="Pfam" id="PF00013">
    <property type="entry name" value="KH_1"/>
    <property type="match status" value="1"/>
</dbReference>
<feature type="compositionally biased region" description="Basic and acidic residues" evidence="2">
    <location>
        <begin position="91"/>
        <end position="102"/>
    </location>
</feature>
<feature type="region of interest" description="Disordered" evidence="2">
    <location>
        <begin position="668"/>
        <end position="697"/>
    </location>
</feature>
<feature type="compositionally biased region" description="Acidic residues" evidence="2">
    <location>
        <begin position="79"/>
        <end position="90"/>
    </location>
</feature>
<keyword evidence="5" id="KW-1185">Reference proteome</keyword>
<feature type="compositionally biased region" description="Low complexity" evidence="2">
    <location>
        <begin position="41"/>
        <end position="59"/>
    </location>
</feature>
<feature type="compositionally biased region" description="Basic residues" evidence="2">
    <location>
        <begin position="105"/>
        <end position="114"/>
    </location>
</feature>
<dbReference type="STRING" id="763665.A0A2G5B6M0"/>
<proteinExistence type="predicted"/>
<evidence type="ECO:0000313" key="4">
    <source>
        <dbReference type="EMBL" id="PIA14666.1"/>
    </source>
</evidence>
<dbReference type="EMBL" id="KZ303514">
    <property type="protein sequence ID" value="PIA14666.1"/>
    <property type="molecule type" value="Genomic_DNA"/>
</dbReference>
<reference evidence="4 5" key="1">
    <citation type="journal article" date="2015" name="Genome Biol. Evol.">
        <title>Phylogenomic analyses indicate that early fungi evolved digesting cell walls of algal ancestors of land plants.</title>
        <authorList>
            <person name="Chang Y."/>
            <person name="Wang S."/>
            <person name="Sekimoto S."/>
            <person name="Aerts A.L."/>
            <person name="Choi C."/>
            <person name="Clum A."/>
            <person name="LaButti K.M."/>
            <person name="Lindquist E.A."/>
            <person name="Yee Ngan C."/>
            <person name="Ohm R.A."/>
            <person name="Salamov A.A."/>
            <person name="Grigoriev I.V."/>
            <person name="Spatafora J.W."/>
            <person name="Berbee M.L."/>
        </authorList>
    </citation>
    <scope>NUCLEOTIDE SEQUENCE [LARGE SCALE GENOMIC DNA]</scope>
    <source>
        <strain evidence="4 5">NRRL 1564</strain>
    </source>
</reference>
<protein>
    <recommendedName>
        <fullName evidence="3">K Homology domain-containing protein</fullName>
    </recommendedName>
</protein>
<evidence type="ECO:0000259" key="3">
    <source>
        <dbReference type="Pfam" id="PF00013"/>
    </source>
</evidence>
<feature type="compositionally biased region" description="Low complexity" evidence="2">
    <location>
        <begin position="426"/>
        <end position="440"/>
    </location>
</feature>
<evidence type="ECO:0000313" key="5">
    <source>
        <dbReference type="Proteomes" id="UP000242474"/>
    </source>
</evidence>
<feature type="compositionally biased region" description="Low complexity" evidence="2">
    <location>
        <begin position="156"/>
        <end position="170"/>
    </location>
</feature>
<dbReference type="PROSITE" id="PS50084">
    <property type="entry name" value="KH_TYPE_1"/>
    <property type="match status" value="2"/>
</dbReference>
<name>A0A2G5B6M0_COERN</name>